<protein>
    <submittedName>
        <fullName evidence="7">Putative THAP domain-containing protein 10-like isoform X3</fullName>
    </submittedName>
</protein>
<gene>
    <name evidence="7" type="ORF">BSL78_15617</name>
</gene>
<dbReference type="Proteomes" id="UP000230750">
    <property type="component" value="Unassembled WGS sequence"/>
</dbReference>
<evidence type="ECO:0000256" key="1">
    <source>
        <dbReference type="ARBA" id="ARBA00022723"/>
    </source>
</evidence>
<keyword evidence="3" id="KW-0862">Zinc</keyword>
<comment type="caution">
    <text evidence="7">The sequence shown here is derived from an EMBL/GenBank/DDBJ whole genome shotgun (WGS) entry which is preliminary data.</text>
</comment>
<accession>A0A2G8KHR7</accession>
<dbReference type="OrthoDB" id="6144846at2759"/>
<keyword evidence="2 5" id="KW-0863">Zinc-finger</keyword>
<dbReference type="Pfam" id="PF05485">
    <property type="entry name" value="THAP"/>
    <property type="match status" value="1"/>
</dbReference>
<dbReference type="AlphaFoldDB" id="A0A2G8KHR7"/>
<dbReference type="SMART" id="SM00980">
    <property type="entry name" value="THAP"/>
    <property type="match status" value="1"/>
</dbReference>
<organism evidence="7 8">
    <name type="scientific">Stichopus japonicus</name>
    <name type="common">Sea cucumber</name>
    <dbReference type="NCBI Taxonomy" id="307972"/>
    <lineage>
        <taxon>Eukaryota</taxon>
        <taxon>Metazoa</taxon>
        <taxon>Echinodermata</taxon>
        <taxon>Eleutherozoa</taxon>
        <taxon>Echinozoa</taxon>
        <taxon>Holothuroidea</taxon>
        <taxon>Aspidochirotacea</taxon>
        <taxon>Aspidochirotida</taxon>
        <taxon>Stichopodidae</taxon>
        <taxon>Apostichopus</taxon>
    </lineage>
</organism>
<dbReference type="InterPro" id="IPR006612">
    <property type="entry name" value="THAP_Znf"/>
</dbReference>
<dbReference type="SUPFAM" id="SSF57716">
    <property type="entry name" value="Glucocorticoid receptor-like (DNA-binding domain)"/>
    <property type="match status" value="1"/>
</dbReference>
<dbReference type="PROSITE" id="PS50950">
    <property type="entry name" value="ZF_THAP"/>
    <property type="match status" value="1"/>
</dbReference>
<feature type="domain" description="THAP-type" evidence="6">
    <location>
        <begin position="1"/>
        <end position="87"/>
    </location>
</feature>
<sequence length="248" mass="28464">MPRRCIVDGCNNVSGKGISTYKLPTDKKIKELLVSFVNNTRSNFKRPTQHTVICSDHFDENCFSIATNLRQQFGFRASQARDSAAVFREEEIEAEYDIAAMQRRAESCVKSTGKSSQALDETPFEFEKKRKQSTQLLQLLRRFKDTSHPPCIKRHIHPHLCMEGYLNSILSRRLGRILGRRVKLRSTIHLMSLVILVRVRQQVLPKKVRFGRSKIFWYSGPAYLPSLQSVSNAKVPEGHAAYQCSEHL</sequence>
<evidence type="ECO:0000256" key="2">
    <source>
        <dbReference type="ARBA" id="ARBA00022771"/>
    </source>
</evidence>
<keyword evidence="1" id="KW-0479">Metal-binding</keyword>
<proteinExistence type="predicted"/>
<dbReference type="InterPro" id="IPR026516">
    <property type="entry name" value="THAP1/10"/>
</dbReference>
<evidence type="ECO:0000256" key="3">
    <source>
        <dbReference type="ARBA" id="ARBA00022833"/>
    </source>
</evidence>
<keyword evidence="4 5" id="KW-0238">DNA-binding</keyword>
<dbReference type="GO" id="GO:0043565">
    <property type="term" value="F:sequence-specific DNA binding"/>
    <property type="evidence" value="ECO:0007669"/>
    <property type="project" value="InterPro"/>
</dbReference>
<dbReference type="EMBL" id="MRZV01000576">
    <property type="protein sequence ID" value="PIK47529.1"/>
    <property type="molecule type" value="Genomic_DNA"/>
</dbReference>
<name>A0A2G8KHR7_STIJA</name>
<evidence type="ECO:0000313" key="8">
    <source>
        <dbReference type="Proteomes" id="UP000230750"/>
    </source>
</evidence>
<evidence type="ECO:0000256" key="4">
    <source>
        <dbReference type="ARBA" id="ARBA00023125"/>
    </source>
</evidence>
<dbReference type="GO" id="GO:0008270">
    <property type="term" value="F:zinc ion binding"/>
    <property type="evidence" value="ECO:0007669"/>
    <property type="project" value="UniProtKB-KW"/>
</dbReference>
<reference evidence="7 8" key="1">
    <citation type="journal article" date="2017" name="PLoS Biol.">
        <title>The sea cucumber genome provides insights into morphological evolution and visceral regeneration.</title>
        <authorList>
            <person name="Zhang X."/>
            <person name="Sun L."/>
            <person name="Yuan J."/>
            <person name="Sun Y."/>
            <person name="Gao Y."/>
            <person name="Zhang L."/>
            <person name="Li S."/>
            <person name="Dai H."/>
            <person name="Hamel J.F."/>
            <person name="Liu C."/>
            <person name="Yu Y."/>
            <person name="Liu S."/>
            <person name="Lin W."/>
            <person name="Guo K."/>
            <person name="Jin S."/>
            <person name="Xu P."/>
            <person name="Storey K.B."/>
            <person name="Huan P."/>
            <person name="Zhang T."/>
            <person name="Zhou Y."/>
            <person name="Zhang J."/>
            <person name="Lin C."/>
            <person name="Li X."/>
            <person name="Xing L."/>
            <person name="Huo D."/>
            <person name="Sun M."/>
            <person name="Wang L."/>
            <person name="Mercier A."/>
            <person name="Li F."/>
            <person name="Yang H."/>
            <person name="Xiang J."/>
        </authorList>
    </citation>
    <scope>NUCLEOTIDE SEQUENCE [LARGE SCALE GENOMIC DNA]</scope>
    <source>
        <strain evidence="7">Shaxun</strain>
        <tissue evidence="7">Muscle</tissue>
    </source>
</reference>
<evidence type="ECO:0000259" key="6">
    <source>
        <dbReference type="PROSITE" id="PS50950"/>
    </source>
</evidence>
<keyword evidence="8" id="KW-1185">Reference proteome</keyword>
<dbReference type="PANTHER" id="PTHR46600">
    <property type="entry name" value="THAP DOMAIN-CONTAINING"/>
    <property type="match status" value="1"/>
</dbReference>
<evidence type="ECO:0000313" key="7">
    <source>
        <dbReference type="EMBL" id="PIK47529.1"/>
    </source>
</evidence>
<evidence type="ECO:0000256" key="5">
    <source>
        <dbReference type="PROSITE-ProRule" id="PRU00309"/>
    </source>
</evidence>
<dbReference type="PANTHER" id="PTHR46600:SF11">
    <property type="entry name" value="THAP DOMAIN-CONTAINING PROTEIN 10"/>
    <property type="match status" value="1"/>
</dbReference>